<dbReference type="Proteomes" id="UP000830395">
    <property type="component" value="Chromosome 8"/>
</dbReference>
<gene>
    <name evidence="1" type="ORF">PDJAM_G00245120</name>
</gene>
<keyword evidence="2" id="KW-1185">Reference proteome</keyword>
<sequence>MASPEPQQDRGANEEPLKKGDGEIKPGPISFGFSKKINKAKTERAEERDFLTGVEGKELKSTKSVEKPKELIIPLIQKNRWIRRHEGVKQEDEKEAPSEQQQDSVESQAIKELIEESQKQQERWKNGPQCDPNLAIPLLMQNQVPQGFEDGEHIRVDLRPESSTEADYEEVPVEAYGLAMLKGMGWKQGEGIGRTFKQDVKPIEHQLRPKGLGLGADRSAIKDLEPSRHRRPPKPGEQREKDDEGLVLGPGGCVLVQTGAHKDLYGKIEGVDTDNARVVVKLAIGGKSVTISQYALRLVPRKEYDKYSKDLSRLSKAHKEKEKEKEREREKESEREKDRARDQQRREEKANGKDERRRDRHTERERERENDRERDQRKRKNRETDTDREKPPPLKESRSSPPAWLQRDLRVRFIDKTFKGGKYYNSKMRIEDVLMPHMCVCRTEEGRLLDDVKQTMLETIVPKGDADSIMVVLGEHRGQVGHILKRDKEKCRAMVQLERYEEKVFTLDYDSICHYVGGDH</sequence>
<comment type="caution">
    <text evidence="1">The sequence shown here is derived from an EMBL/GenBank/DDBJ whole genome shotgun (WGS) entry which is preliminary data.</text>
</comment>
<reference evidence="1" key="1">
    <citation type="submission" date="2020-02" db="EMBL/GenBank/DDBJ databases">
        <title>Genome sequencing of the panga catfish, Pangasius djambal.</title>
        <authorList>
            <person name="Wen M."/>
            <person name="Zahm M."/>
            <person name="Roques C."/>
            <person name="Cabau C."/>
            <person name="Klopp C."/>
            <person name="Donnadieu C."/>
            <person name="Jouanno E."/>
            <person name="Avarre J.-C."/>
            <person name="Campet M."/>
            <person name="Ha T."/>
            <person name="Dugue R."/>
            <person name="Lampietro C."/>
            <person name="Louis A."/>
            <person name="Herpin A."/>
            <person name="Echchiki A."/>
            <person name="Berthelot C."/>
            <person name="Parey E."/>
            <person name="Roest-Crollius H."/>
            <person name="Braasch I."/>
            <person name="Postlethwait J.H."/>
            <person name="Bobe J."/>
            <person name="Montfort J."/>
            <person name="Bouchez O."/>
            <person name="Begum T."/>
            <person name="Schartl M."/>
            <person name="Gustiano R."/>
            <person name="Guiguen Y."/>
        </authorList>
    </citation>
    <scope>NUCLEOTIDE SEQUENCE</scope>
    <source>
        <strain evidence="1">Pdj_M5554</strain>
    </source>
</reference>
<name>A0ACC5YI58_9TELE</name>
<evidence type="ECO:0000313" key="1">
    <source>
        <dbReference type="EMBL" id="MCJ8735273.1"/>
    </source>
</evidence>
<protein>
    <submittedName>
        <fullName evidence="1">Uncharacterized protein</fullName>
    </submittedName>
</protein>
<dbReference type="EMBL" id="CM040982">
    <property type="protein sequence ID" value="MCJ8735273.1"/>
    <property type="molecule type" value="Genomic_DNA"/>
</dbReference>
<evidence type="ECO:0000313" key="2">
    <source>
        <dbReference type="Proteomes" id="UP000830395"/>
    </source>
</evidence>
<accession>A0ACC5YI58</accession>
<organism evidence="1 2">
    <name type="scientific">Pangasius djambal</name>
    <dbReference type="NCBI Taxonomy" id="1691987"/>
    <lineage>
        <taxon>Eukaryota</taxon>
        <taxon>Metazoa</taxon>
        <taxon>Chordata</taxon>
        <taxon>Craniata</taxon>
        <taxon>Vertebrata</taxon>
        <taxon>Euteleostomi</taxon>
        <taxon>Actinopterygii</taxon>
        <taxon>Neopterygii</taxon>
        <taxon>Teleostei</taxon>
        <taxon>Ostariophysi</taxon>
        <taxon>Siluriformes</taxon>
        <taxon>Pangasiidae</taxon>
        <taxon>Pangasius</taxon>
    </lineage>
</organism>
<proteinExistence type="predicted"/>